<evidence type="ECO:0000313" key="3">
    <source>
        <dbReference type="EMBL" id="CAD6230786.1"/>
    </source>
</evidence>
<dbReference type="Proteomes" id="UP000604825">
    <property type="component" value="Unassembled WGS sequence"/>
</dbReference>
<accession>A0A811NVC5</accession>
<keyword evidence="1" id="KW-0328">Glycosyltransferase</keyword>
<gene>
    <name evidence="3" type="ORF">NCGR_LOCUS20998</name>
</gene>
<reference evidence="3" key="1">
    <citation type="submission" date="2020-10" db="EMBL/GenBank/DDBJ databases">
        <authorList>
            <person name="Han B."/>
            <person name="Lu T."/>
            <person name="Zhao Q."/>
            <person name="Huang X."/>
            <person name="Zhao Y."/>
        </authorList>
    </citation>
    <scope>NUCLEOTIDE SEQUENCE</scope>
</reference>
<keyword evidence="4" id="KW-1185">Reference proteome</keyword>
<evidence type="ECO:0000313" key="4">
    <source>
        <dbReference type="Proteomes" id="UP000604825"/>
    </source>
</evidence>
<evidence type="ECO:0000256" key="2">
    <source>
        <dbReference type="ARBA" id="ARBA00022679"/>
    </source>
</evidence>
<comment type="caution">
    <text evidence="3">The sequence shown here is derived from an EMBL/GenBank/DDBJ whole genome shotgun (WGS) entry which is preliminary data.</text>
</comment>
<dbReference type="PANTHER" id="PTHR48046:SF6">
    <property type="entry name" value="GLYCOSYLTRANSFERASE"/>
    <property type="match status" value="1"/>
</dbReference>
<proteinExistence type="predicted"/>
<evidence type="ECO:0008006" key="5">
    <source>
        <dbReference type="Google" id="ProtNLM"/>
    </source>
</evidence>
<evidence type="ECO:0000256" key="1">
    <source>
        <dbReference type="ARBA" id="ARBA00022676"/>
    </source>
</evidence>
<dbReference type="PANTHER" id="PTHR48046">
    <property type="entry name" value="UDP-GLYCOSYLTRANSFERASE 72E1"/>
    <property type="match status" value="1"/>
</dbReference>
<dbReference type="GO" id="GO:0008194">
    <property type="term" value="F:UDP-glycosyltransferase activity"/>
    <property type="evidence" value="ECO:0007669"/>
    <property type="project" value="InterPro"/>
</dbReference>
<sequence length="456" mass="48403">MSATKAPHVVMLTSPGIGHVLPMAELARRLAEDHGFTTTIITYSSGISSPRNASVLASLPACVTTAALPAVPLDDLPADARIETRMLTLVTRVLPHLRALPAELVSAHDVVAFLADMFCAQALPLAAEQGVPPYIAFLSGLATLAFMLRLPELDSATTCAYRDLPEPVRLPGCVPLRGDDLLDTVKDRSNPAYALLVEMTRHLVLADGFVVNTFDGMEHDTITAFQELSDEGVYPPVYPVGPFLRACSEDAAKVHGCLRWLDDQPDGSVLYVCFGSGGALSVEQTAELAAGLEACGQRFLWVVNFPSDKDSSASYFGAASHGGGDDDLLRFLSEGFSERTKGVGLCVPMWAPQAMVAWPLFAEQRMNAVLLEKAGLAMRPASPRGEVVSREEVAAVARELMVGEKGKAARKKATDMQMAAAEALALEGPSHKALAAIVNKWKQGAHGGTANGTTAI</sequence>
<dbReference type="SUPFAM" id="SSF53756">
    <property type="entry name" value="UDP-Glycosyltransferase/glycogen phosphorylase"/>
    <property type="match status" value="1"/>
</dbReference>
<name>A0A811NVC5_9POAL</name>
<dbReference type="Gene3D" id="3.40.50.2000">
    <property type="entry name" value="Glycogen Phosphorylase B"/>
    <property type="match status" value="3"/>
</dbReference>
<dbReference type="InterPro" id="IPR002213">
    <property type="entry name" value="UDP_glucos_trans"/>
</dbReference>
<protein>
    <recommendedName>
        <fullName evidence="5">Glycosyltransferase</fullName>
    </recommendedName>
</protein>
<dbReference type="AlphaFoldDB" id="A0A811NVC5"/>
<keyword evidence="2" id="KW-0808">Transferase</keyword>
<dbReference type="CDD" id="cd03784">
    <property type="entry name" value="GT1_Gtf-like"/>
    <property type="match status" value="1"/>
</dbReference>
<dbReference type="FunFam" id="3.40.50.2000:FF:000054">
    <property type="entry name" value="Glycosyltransferase"/>
    <property type="match status" value="1"/>
</dbReference>
<organism evidence="3 4">
    <name type="scientific">Miscanthus lutarioriparius</name>
    <dbReference type="NCBI Taxonomy" id="422564"/>
    <lineage>
        <taxon>Eukaryota</taxon>
        <taxon>Viridiplantae</taxon>
        <taxon>Streptophyta</taxon>
        <taxon>Embryophyta</taxon>
        <taxon>Tracheophyta</taxon>
        <taxon>Spermatophyta</taxon>
        <taxon>Magnoliopsida</taxon>
        <taxon>Liliopsida</taxon>
        <taxon>Poales</taxon>
        <taxon>Poaceae</taxon>
        <taxon>PACMAD clade</taxon>
        <taxon>Panicoideae</taxon>
        <taxon>Andropogonodae</taxon>
        <taxon>Andropogoneae</taxon>
        <taxon>Saccharinae</taxon>
        <taxon>Miscanthus</taxon>
    </lineage>
</organism>
<dbReference type="OrthoDB" id="5835829at2759"/>
<dbReference type="EMBL" id="CAJGYO010000005">
    <property type="protein sequence ID" value="CAD6230786.1"/>
    <property type="molecule type" value="Genomic_DNA"/>
</dbReference>